<feature type="compositionally biased region" description="Low complexity" evidence="5">
    <location>
        <begin position="28"/>
        <end position="44"/>
    </location>
</feature>
<organism evidence="8 9">
    <name type="scientific">Achaetomium macrosporum</name>
    <dbReference type="NCBI Taxonomy" id="79813"/>
    <lineage>
        <taxon>Eukaryota</taxon>
        <taxon>Fungi</taxon>
        <taxon>Dikarya</taxon>
        <taxon>Ascomycota</taxon>
        <taxon>Pezizomycotina</taxon>
        <taxon>Sordariomycetes</taxon>
        <taxon>Sordariomycetidae</taxon>
        <taxon>Sordariales</taxon>
        <taxon>Chaetomiaceae</taxon>
        <taxon>Achaetomium</taxon>
    </lineage>
</organism>
<evidence type="ECO:0000256" key="1">
    <source>
        <dbReference type="ARBA" id="ARBA00004141"/>
    </source>
</evidence>
<dbReference type="Proteomes" id="UP001303760">
    <property type="component" value="Unassembled WGS sequence"/>
</dbReference>
<comment type="caution">
    <text evidence="8">The sequence shown here is derived from an EMBL/GenBank/DDBJ whole genome shotgun (WGS) entry which is preliminary data.</text>
</comment>
<evidence type="ECO:0000256" key="3">
    <source>
        <dbReference type="ARBA" id="ARBA00022989"/>
    </source>
</evidence>
<dbReference type="GO" id="GO:0022857">
    <property type="term" value="F:transmembrane transporter activity"/>
    <property type="evidence" value="ECO:0007669"/>
    <property type="project" value="InterPro"/>
</dbReference>
<feature type="transmembrane region" description="Helical" evidence="6">
    <location>
        <begin position="190"/>
        <end position="211"/>
    </location>
</feature>
<feature type="region of interest" description="Disordered" evidence="5">
    <location>
        <begin position="1"/>
        <end position="44"/>
    </location>
</feature>
<feature type="region of interest" description="Disordered" evidence="5">
    <location>
        <begin position="273"/>
        <end position="295"/>
    </location>
</feature>
<reference evidence="8" key="2">
    <citation type="submission" date="2023-05" db="EMBL/GenBank/DDBJ databases">
        <authorList>
            <consortium name="Lawrence Berkeley National Laboratory"/>
            <person name="Steindorff A."/>
            <person name="Hensen N."/>
            <person name="Bonometti L."/>
            <person name="Westerberg I."/>
            <person name="Brannstrom I.O."/>
            <person name="Guillou S."/>
            <person name="Cros-Aarteil S."/>
            <person name="Calhoun S."/>
            <person name="Haridas S."/>
            <person name="Kuo A."/>
            <person name="Mondo S."/>
            <person name="Pangilinan J."/>
            <person name="Riley R."/>
            <person name="Labutti K."/>
            <person name="Andreopoulos B."/>
            <person name="Lipzen A."/>
            <person name="Chen C."/>
            <person name="Yanf M."/>
            <person name="Daum C."/>
            <person name="Ng V."/>
            <person name="Clum A."/>
            <person name="Ohm R."/>
            <person name="Martin F."/>
            <person name="Silar P."/>
            <person name="Natvig D."/>
            <person name="Lalanne C."/>
            <person name="Gautier V."/>
            <person name="Ament-Velasquez S.L."/>
            <person name="Kruys A."/>
            <person name="Hutchinson M.I."/>
            <person name="Powell A.J."/>
            <person name="Barry K."/>
            <person name="Miller A.N."/>
            <person name="Grigoriev I.V."/>
            <person name="Debuchy R."/>
            <person name="Gladieux P."/>
            <person name="Thoren M.H."/>
            <person name="Johannesson H."/>
        </authorList>
    </citation>
    <scope>NUCLEOTIDE SEQUENCE</scope>
    <source>
        <strain evidence="8">CBS 532.94</strain>
    </source>
</reference>
<feature type="transmembrane region" description="Helical" evidence="6">
    <location>
        <begin position="411"/>
        <end position="428"/>
    </location>
</feature>
<proteinExistence type="predicted"/>
<evidence type="ECO:0000259" key="7">
    <source>
        <dbReference type="PROSITE" id="PS50850"/>
    </source>
</evidence>
<feature type="transmembrane region" description="Helical" evidence="6">
    <location>
        <begin position="94"/>
        <end position="115"/>
    </location>
</feature>
<gene>
    <name evidence="8" type="ORF">C8A03DRAFT_15448</name>
</gene>
<keyword evidence="2 6" id="KW-0812">Transmembrane</keyword>
<feature type="transmembrane region" description="Helical" evidence="6">
    <location>
        <begin position="157"/>
        <end position="178"/>
    </location>
</feature>
<feature type="transmembrane region" description="Helical" evidence="6">
    <location>
        <begin position="476"/>
        <end position="494"/>
    </location>
</feature>
<dbReference type="EMBL" id="MU860111">
    <property type="protein sequence ID" value="KAK4238067.1"/>
    <property type="molecule type" value="Genomic_DNA"/>
</dbReference>
<name>A0AAN7HAV1_9PEZI</name>
<evidence type="ECO:0000256" key="2">
    <source>
        <dbReference type="ARBA" id="ARBA00022692"/>
    </source>
</evidence>
<keyword evidence="3 6" id="KW-1133">Transmembrane helix</keyword>
<dbReference type="PANTHER" id="PTHR23502">
    <property type="entry name" value="MAJOR FACILITATOR SUPERFAMILY"/>
    <property type="match status" value="1"/>
</dbReference>
<accession>A0AAN7HAV1</accession>
<dbReference type="PRINTS" id="PR01036">
    <property type="entry name" value="TCRTETB"/>
</dbReference>
<evidence type="ECO:0000256" key="4">
    <source>
        <dbReference type="ARBA" id="ARBA00023136"/>
    </source>
</evidence>
<feature type="transmembrane region" description="Helical" evidence="6">
    <location>
        <begin position="127"/>
        <end position="145"/>
    </location>
</feature>
<dbReference type="SUPFAM" id="SSF103473">
    <property type="entry name" value="MFS general substrate transporter"/>
    <property type="match status" value="1"/>
</dbReference>
<feature type="transmembrane region" description="Helical" evidence="6">
    <location>
        <begin position="353"/>
        <end position="375"/>
    </location>
</feature>
<feature type="transmembrane region" description="Helical" evidence="6">
    <location>
        <begin position="500"/>
        <end position="520"/>
    </location>
</feature>
<dbReference type="Pfam" id="PF07690">
    <property type="entry name" value="MFS_1"/>
    <property type="match status" value="1"/>
</dbReference>
<feature type="transmembrane region" description="Helical" evidence="6">
    <location>
        <begin position="440"/>
        <end position="464"/>
    </location>
</feature>
<keyword evidence="9" id="KW-1185">Reference proteome</keyword>
<dbReference type="AlphaFoldDB" id="A0AAN7HAV1"/>
<sequence length="537" mass="57673">MNSTTQSTLLEPPTEPSTEASQNDIESDNASNNNPTKNNNETPAAPAAAYSAFSPAMRTYLTYLLGFIITLSTLTATIYFPLIPLLATQFHTSIQAVNLTVTAYAIAQALAPALFASLADRVGRRPVLLFLVFLYAAASLGLALNRSSYPGLVALRVLQSVGGSPTPALAYGIVADVAPVAERGAMLGPLLSTCNAISAVGPVVGGALALATAGAEWVFVALLVVAAVSLLLAGFTLPETARAMVGNGEKEVGGVWSTWWACGRKMLRARSARPGVGRSRREKETDSSELRTGPEPRRGWSLRDAVASFRILLHKDALAVLWMVASSYSIYYTFQVAIPVIFDEVYGYNELEIGLVFLPGLAGMTIGGIVAGKLVDRNYAVTARKHGFELKDKEKHDLAEFPIEAARYRHCLAIIFVEALLVIGYGWAVRFRVHPAVPIILQFFACALSTLLSHTSSALLVDIFPNTSSSAYASGQLMRCGLSAASAAVIQPLVDAVGRGWYFTMFSLFVSVTCAASVLVSQWKGREWRQNRFARRP</sequence>
<dbReference type="GO" id="GO:0005886">
    <property type="term" value="C:plasma membrane"/>
    <property type="evidence" value="ECO:0007669"/>
    <property type="project" value="TreeGrafter"/>
</dbReference>
<evidence type="ECO:0000256" key="5">
    <source>
        <dbReference type="SAM" id="MobiDB-lite"/>
    </source>
</evidence>
<comment type="subcellular location">
    <subcellularLocation>
        <location evidence="1">Membrane</location>
        <topology evidence="1">Multi-pass membrane protein</topology>
    </subcellularLocation>
</comment>
<feature type="transmembrane region" description="Helical" evidence="6">
    <location>
        <begin position="217"/>
        <end position="237"/>
    </location>
</feature>
<feature type="transmembrane region" description="Helical" evidence="6">
    <location>
        <begin position="60"/>
        <end position="82"/>
    </location>
</feature>
<dbReference type="PANTHER" id="PTHR23502:SF151">
    <property type="entry name" value="MAJOR FACILITATOR SUPERFAMILY (MFS) PROFILE DOMAIN-CONTAINING PROTEIN"/>
    <property type="match status" value="1"/>
</dbReference>
<dbReference type="Gene3D" id="1.20.1250.20">
    <property type="entry name" value="MFS general substrate transporter like domains"/>
    <property type="match status" value="1"/>
</dbReference>
<evidence type="ECO:0000313" key="8">
    <source>
        <dbReference type="EMBL" id="KAK4238067.1"/>
    </source>
</evidence>
<dbReference type="PROSITE" id="PS50850">
    <property type="entry name" value="MFS"/>
    <property type="match status" value="1"/>
</dbReference>
<evidence type="ECO:0000256" key="6">
    <source>
        <dbReference type="SAM" id="Phobius"/>
    </source>
</evidence>
<protein>
    <submittedName>
        <fullName evidence="8">Itaconate transport protein</fullName>
    </submittedName>
</protein>
<feature type="transmembrane region" description="Helical" evidence="6">
    <location>
        <begin position="318"/>
        <end position="341"/>
    </location>
</feature>
<evidence type="ECO:0000313" key="9">
    <source>
        <dbReference type="Proteomes" id="UP001303760"/>
    </source>
</evidence>
<keyword evidence="4 6" id="KW-0472">Membrane</keyword>
<feature type="domain" description="Major facilitator superfamily (MFS) profile" evidence="7">
    <location>
        <begin position="61"/>
        <end position="525"/>
    </location>
</feature>
<dbReference type="InterPro" id="IPR020846">
    <property type="entry name" value="MFS_dom"/>
</dbReference>
<dbReference type="InterPro" id="IPR036259">
    <property type="entry name" value="MFS_trans_sf"/>
</dbReference>
<feature type="compositionally biased region" description="Basic and acidic residues" evidence="5">
    <location>
        <begin position="279"/>
        <end position="295"/>
    </location>
</feature>
<reference evidence="8" key="1">
    <citation type="journal article" date="2023" name="Mol. Phylogenet. Evol.">
        <title>Genome-scale phylogeny and comparative genomics of the fungal order Sordariales.</title>
        <authorList>
            <person name="Hensen N."/>
            <person name="Bonometti L."/>
            <person name="Westerberg I."/>
            <person name="Brannstrom I.O."/>
            <person name="Guillou S."/>
            <person name="Cros-Aarteil S."/>
            <person name="Calhoun S."/>
            <person name="Haridas S."/>
            <person name="Kuo A."/>
            <person name="Mondo S."/>
            <person name="Pangilinan J."/>
            <person name="Riley R."/>
            <person name="LaButti K."/>
            <person name="Andreopoulos B."/>
            <person name="Lipzen A."/>
            <person name="Chen C."/>
            <person name="Yan M."/>
            <person name="Daum C."/>
            <person name="Ng V."/>
            <person name="Clum A."/>
            <person name="Steindorff A."/>
            <person name="Ohm R.A."/>
            <person name="Martin F."/>
            <person name="Silar P."/>
            <person name="Natvig D.O."/>
            <person name="Lalanne C."/>
            <person name="Gautier V."/>
            <person name="Ament-Velasquez S.L."/>
            <person name="Kruys A."/>
            <person name="Hutchinson M.I."/>
            <person name="Powell A.J."/>
            <person name="Barry K."/>
            <person name="Miller A.N."/>
            <person name="Grigoriev I.V."/>
            <person name="Debuchy R."/>
            <person name="Gladieux P."/>
            <person name="Hiltunen Thoren M."/>
            <person name="Johannesson H."/>
        </authorList>
    </citation>
    <scope>NUCLEOTIDE SEQUENCE</scope>
    <source>
        <strain evidence="8">CBS 532.94</strain>
    </source>
</reference>
<dbReference type="InterPro" id="IPR011701">
    <property type="entry name" value="MFS"/>
</dbReference>